<dbReference type="PANTHER" id="PTHR27005:SF479">
    <property type="entry name" value="OS06G0706600 PROTEIN"/>
    <property type="match status" value="1"/>
</dbReference>
<dbReference type="Pfam" id="PF13947">
    <property type="entry name" value="GUB_WAK_bind"/>
    <property type="match status" value="1"/>
</dbReference>
<evidence type="ECO:0000256" key="14">
    <source>
        <dbReference type="PROSITE-ProRule" id="PRU00076"/>
    </source>
</evidence>
<dbReference type="InterPro" id="IPR008271">
    <property type="entry name" value="Ser/Thr_kinase_AS"/>
</dbReference>
<keyword evidence="13" id="KW-0325">Glycoprotein</keyword>
<keyword evidence="10 15" id="KW-1133">Transmembrane helix</keyword>
<dbReference type="InterPro" id="IPR000719">
    <property type="entry name" value="Prot_kinase_dom"/>
</dbReference>
<keyword evidence="9" id="KW-0067">ATP-binding</keyword>
<name>A0AAV9C8N9_ACOCL</name>
<dbReference type="GO" id="GO:0005509">
    <property type="term" value="F:calcium ion binding"/>
    <property type="evidence" value="ECO:0007669"/>
    <property type="project" value="InterPro"/>
</dbReference>
<dbReference type="InterPro" id="IPR000152">
    <property type="entry name" value="EGF-type_Asp/Asn_hydroxyl_site"/>
</dbReference>
<dbReference type="GO" id="GO:0007166">
    <property type="term" value="P:cell surface receptor signaling pathway"/>
    <property type="evidence" value="ECO:0007669"/>
    <property type="project" value="InterPro"/>
</dbReference>
<organism evidence="19 20">
    <name type="scientific">Acorus calamus</name>
    <name type="common">Sweet flag</name>
    <dbReference type="NCBI Taxonomy" id="4465"/>
    <lineage>
        <taxon>Eukaryota</taxon>
        <taxon>Viridiplantae</taxon>
        <taxon>Streptophyta</taxon>
        <taxon>Embryophyta</taxon>
        <taxon>Tracheophyta</taxon>
        <taxon>Spermatophyta</taxon>
        <taxon>Magnoliopsida</taxon>
        <taxon>Liliopsida</taxon>
        <taxon>Acoraceae</taxon>
        <taxon>Acorus</taxon>
    </lineage>
</organism>
<evidence type="ECO:0000256" key="12">
    <source>
        <dbReference type="ARBA" id="ARBA00023157"/>
    </source>
</evidence>
<dbReference type="Pfam" id="PF00069">
    <property type="entry name" value="Pkinase"/>
    <property type="match status" value="1"/>
</dbReference>
<evidence type="ECO:0000256" key="8">
    <source>
        <dbReference type="ARBA" id="ARBA00022777"/>
    </source>
</evidence>
<dbReference type="Gene3D" id="2.10.25.10">
    <property type="entry name" value="Laminin"/>
    <property type="match status" value="1"/>
</dbReference>
<dbReference type="SMART" id="SM00179">
    <property type="entry name" value="EGF_CA"/>
    <property type="match status" value="1"/>
</dbReference>
<feature type="domain" description="Protein kinase" evidence="17">
    <location>
        <begin position="410"/>
        <end position="689"/>
    </location>
</feature>
<dbReference type="GO" id="GO:0004674">
    <property type="term" value="F:protein serine/threonine kinase activity"/>
    <property type="evidence" value="ECO:0007669"/>
    <property type="project" value="UniProtKB-KW"/>
</dbReference>
<evidence type="ECO:0000256" key="2">
    <source>
        <dbReference type="ARBA" id="ARBA00022527"/>
    </source>
</evidence>
<dbReference type="FunFam" id="3.30.200.20:FF:000043">
    <property type="entry name" value="Wall-associated receptor kinase 2"/>
    <property type="match status" value="1"/>
</dbReference>
<dbReference type="FunFam" id="1.10.510.10:FF:000084">
    <property type="entry name" value="Wall-associated receptor kinase 2"/>
    <property type="match status" value="1"/>
</dbReference>
<dbReference type="PANTHER" id="PTHR27005">
    <property type="entry name" value="WALL-ASSOCIATED RECEPTOR KINASE-LIKE 21"/>
    <property type="match status" value="1"/>
</dbReference>
<sequence length="728" mass="80520">MLLEVLFLQLLRLSLVSCQAKPGCQDKCGNISIPYPFGIGESCSREDLFTVGCDDTTNGSRTPIPYIKSGHINITDISLITGEITVSNYLAEDCYNESGRSNSNIPSFRLAHNGPLTFSSTKNKFTALGCDTVAAIKAMSEEDLTTGCISICNNNSTSMITEGSCDGFGCCQTSIPRGVRYFEVELGSYYNHSSVLQFNPCSYAFLVDQNWFRFGGIPDLSAGYKERNNGSVPLVLDWAIGNKTCQVAEVEPDYACVSQNSYCYDSTNGPGYRCNCTAGYQGNPYLKDSGGCEDIDECRTQPCKGICINTPGGYRCECPKGKNSVDPEQYECKSPFPLLQVTLGIGIPFIVALFVSWIYLGLQSRKFINFREELYRQNGGLHLQNLISEYPNITFKLFSEEDLERATNKFDKNNILGQGGQGMVYKGILPNNQVVAVKKSIMVNTMQGQQFANEMLILSQINHKNVVKLLGCCLEVEIPILVYEFISNGNLFHLIHGECQLSLKTRLRIAAEAACAIAYLHSAASPPIIHGDIKSSNILLDENYTPKVSDFGASKLTPTDKDQLLTFMQGTLGYLDPECLQTGILTEKSDVYSFGVVLVELLSRRKTVSQDGSERERNLANFFMTSIKDNSLMNVLDHEIMNEGEIDLIHEVSRLAKRCLSIQGKERPTMKEVATELEGLAVLENHPWVLNNPETESLLKKSSDTYAGDSSRSFTLDKRDVLSIEPGR</sequence>
<dbReference type="Gene3D" id="3.30.200.20">
    <property type="entry name" value="Phosphorylase Kinase, domain 1"/>
    <property type="match status" value="1"/>
</dbReference>
<dbReference type="InterPro" id="IPR045274">
    <property type="entry name" value="WAK-like"/>
</dbReference>
<evidence type="ECO:0000259" key="18">
    <source>
        <dbReference type="PROSITE" id="PS50026"/>
    </source>
</evidence>
<evidence type="ECO:0000256" key="13">
    <source>
        <dbReference type="ARBA" id="ARBA00023180"/>
    </source>
</evidence>
<keyword evidence="2" id="KW-0723">Serine/threonine-protein kinase</keyword>
<reference evidence="19" key="2">
    <citation type="submission" date="2023-06" db="EMBL/GenBank/DDBJ databases">
        <authorList>
            <person name="Ma L."/>
            <person name="Liu K.-W."/>
            <person name="Li Z."/>
            <person name="Hsiao Y.-Y."/>
            <person name="Qi Y."/>
            <person name="Fu T."/>
            <person name="Tang G."/>
            <person name="Zhang D."/>
            <person name="Sun W.-H."/>
            <person name="Liu D.-K."/>
            <person name="Li Y."/>
            <person name="Chen G.-Z."/>
            <person name="Liu X.-D."/>
            <person name="Liao X.-Y."/>
            <person name="Jiang Y.-T."/>
            <person name="Yu X."/>
            <person name="Hao Y."/>
            <person name="Huang J."/>
            <person name="Zhao X.-W."/>
            <person name="Ke S."/>
            <person name="Chen Y.-Y."/>
            <person name="Wu W.-L."/>
            <person name="Hsu J.-L."/>
            <person name="Lin Y.-F."/>
            <person name="Huang M.-D."/>
            <person name="Li C.-Y."/>
            <person name="Huang L."/>
            <person name="Wang Z.-W."/>
            <person name="Zhao X."/>
            <person name="Zhong W.-Y."/>
            <person name="Peng D.-H."/>
            <person name="Ahmad S."/>
            <person name="Lan S."/>
            <person name="Zhang J.-S."/>
            <person name="Tsai W.-C."/>
            <person name="Van De Peer Y."/>
            <person name="Liu Z.-J."/>
        </authorList>
    </citation>
    <scope>NUCLEOTIDE SEQUENCE</scope>
    <source>
        <strain evidence="19">CP</strain>
        <tissue evidence="19">Leaves</tissue>
    </source>
</reference>
<evidence type="ECO:0000256" key="15">
    <source>
        <dbReference type="SAM" id="Phobius"/>
    </source>
</evidence>
<evidence type="ECO:0000256" key="9">
    <source>
        <dbReference type="ARBA" id="ARBA00022840"/>
    </source>
</evidence>
<feature type="domain" description="EGF-like" evidence="18">
    <location>
        <begin position="294"/>
        <end position="328"/>
    </location>
</feature>
<dbReference type="CDD" id="cd00054">
    <property type="entry name" value="EGF_CA"/>
    <property type="match status" value="1"/>
</dbReference>
<dbReference type="InterPro" id="IPR000742">
    <property type="entry name" value="EGF"/>
</dbReference>
<dbReference type="Pfam" id="PF07645">
    <property type="entry name" value="EGF_CA"/>
    <property type="match status" value="1"/>
</dbReference>
<keyword evidence="8 19" id="KW-0418">Kinase</keyword>
<evidence type="ECO:0000256" key="4">
    <source>
        <dbReference type="ARBA" id="ARBA00022679"/>
    </source>
</evidence>
<dbReference type="GO" id="GO:0030247">
    <property type="term" value="F:polysaccharide binding"/>
    <property type="evidence" value="ECO:0007669"/>
    <property type="project" value="InterPro"/>
</dbReference>
<dbReference type="GO" id="GO:0005886">
    <property type="term" value="C:plasma membrane"/>
    <property type="evidence" value="ECO:0007669"/>
    <property type="project" value="TreeGrafter"/>
</dbReference>
<proteinExistence type="predicted"/>
<dbReference type="Proteomes" id="UP001180020">
    <property type="component" value="Unassembled WGS sequence"/>
</dbReference>
<dbReference type="InterPro" id="IPR049883">
    <property type="entry name" value="NOTCH1_EGF-like"/>
</dbReference>
<feature type="transmembrane region" description="Helical" evidence="15">
    <location>
        <begin position="338"/>
        <end position="362"/>
    </location>
</feature>
<evidence type="ECO:0000259" key="17">
    <source>
        <dbReference type="PROSITE" id="PS50011"/>
    </source>
</evidence>
<dbReference type="PROSITE" id="PS50026">
    <property type="entry name" value="EGF_3"/>
    <property type="match status" value="1"/>
</dbReference>
<dbReference type="EMBL" id="JAUJYO010000020">
    <property type="protein sequence ID" value="KAK1285125.1"/>
    <property type="molecule type" value="Genomic_DNA"/>
</dbReference>
<dbReference type="SMART" id="SM00220">
    <property type="entry name" value="S_TKc"/>
    <property type="match status" value="1"/>
</dbReference>
<evidence type="ECO:0000256" key="6">
    <source>
        <dbReference type="ARBA" id="ARBA00022729"/>
    </source>
</evidence>
<dbReference type="AlphaFoldDB" id="A0AAV9C8N9"/>
<evidence type="ECO:0000256" key="10">
    <source>
        <dbReference type="ARBA" id="ARBA00022989"/>
    </source>
</evidence>
<evidence type="ECO:0000256" key="5">
    <source>
        <dbReference type="ARBA" id="ARBA00022692"/>
    </source>
</evidence>
<dbReference type="PROSITE" id="PS00108">
    <property type="entry name" value="PROTEIN_KINASE_ST"/>
    <property type="match status" value="1"/>
</dbReference>
<keyword evidence="19" id="KW-0675">Receptor</keyword>
<accession>A0AAV9C8N9</accession>
<keyword evidence="20" id="KW-1185">Reference proteome</keyword>
<dbReference type="SUPFAM" id="SSF56112">
    <property type="entry name" value="Protein kinase-like (PK-like)"/>
    <property type="match status" value="1"/>
</dbReference>
<comment type="caution">
    <text evidence="14">Lacks conserved residue(s) required for the propagation of feature annotation.</text>
</comment>
<comment type="caution">
    <text evidence="19">The sequence shown here is derived from an EMBL/GenBank/DDBJ whole genome shotgun (WGS) entry which is preliminary data.</text>
</comment>
<keyword evidence="7" id="KW-0547">Nucleotide-binding</keyword>
<dbReference type="SUPFAM" id="SSF57196">
    <property type="entry name" value="EGF/Laminin"/>
    <property type="match status" value="1"/>
</dbReference>
<keyword evidence="5 15" id="KW-0812">Transmembrane</keyword>
<evidence type="ECO:0000256" key="1">
    <source>
        <dbReference type="ARBA" id="ARBA00004479"/>
    </source>
</evidence>
<dbReference type="PROSITE" id="PS50011">
    <property type="entry name" value="PROTEIN_KINASE_DOM"/>
    <property type="match status" value="1"/>
</dbReference>
<feature type="chain" id="PRO_5043787738" evidence="16">
    <location>
        <begin position="19"/>
        <end position="728"/>
    </location>
</feature>
<keyword evidence="3 14" id="KW-0245">EGF-like domain</keyword>
<evidence type="ECO:0000256" key="11">
    <source>
        <dbReference type="ARBA" id="ARBA00023136"/>
    </source>
</evidence>
<dbReference type="SMART" id="SM00181">
    <property type="entry name" value="EGF"/>
    <property type="match status" value="2"/>
</dbReference>
<keyword evidence="12" id="KW-1015">Disulfide bond</keyword>
<dbReference type="GO" id="GO:0005524">
    <property type="term" value="F:ATP binding"/>
    <property type="evidence" value="ECO:0007669"/>
    <property type="project" value="UniProtKB-KW"/>
</dbReference>
<keyword evidence="4" id="KW-0808">Transferase</keyword>
<feature type="signal peptide" evidence="16">
    <location>
        <begin position="1"/>
        <end position="18"/>
    </location>
</feature>
<dbReference type="Gene3D" id="1.10.510.10">
    <property type="entry name" value="Transferase(Phosphotransferase) domain 1"/>
    <property type="match status" value="1"/>
</dbReference>
<dbReference type="InterPro" id="IPR025287">
    <property type="entry name" value="WAK_GUB"/>
</dbReference>
<dbReference type="PROSITE" id="PS01187">
    <property type="entry name" value="EGF_CA"/>
    <property type="match status" value="1"/>
</dbReference>
<evidence type="ECO:0000256" key="16">
    <source>
        <dbReference type="SAM" id="SignalP"/>
    </source>
</evidence>
<dbReference type="PROSITE" id="PS00010">
    <property type="entry name" value="ASX_HYDROXYL"/>
    <property type="match status" value="1"/>
</dbReference>
<evidence type="ECO:0000313" key="20">
    <source>
        <dbReference type="Proteomes" id="UP001180020"/>
    </source>
</evidence>
<comment type="subcellular location">
    <subcellularLocation>
        <location evidence="1">Membrane</location>
        <topology evidence="1">Single-pass type I membrane protein</topology>
    </subcellularLocation>
</comment>
<evidence type="ECO:0000256" key="3">
    <source>
        <dbReference type="ARBA" id="ARBA00022536"/>
    </source>
</evidence>
<gene>
    <name evidence="19" type="primary">WAK2</name>
    <name evidence="19" type="ORF">QJS10_CPB20g00347</name>
</gene>
<dbReference type="InterPro" id="IPR011009">
    <property type="entry name" value="Kinase-like_dom_sf"/>
</dbReference>
<dbReference type="InterPro" id="IPR001881">
    <property type="entry name" value="EGF-like_Ca-bd_dom"/>
</dbReference>
<protein>
    <submittedName>
        <fullName evidence="19">Wall-associated receptor kinase 2</fullName>
    </submittedName>
</protein>
<keyword evidence="11 15" id="KW-0472">Membrane</keyword>
<evidence type="ECO:0000313" key="19">
    <source>
        <dbReference type="EMBL" id="KAK1285125.1"/>
    </source>
</evidence>
<evidence type="ECO:0000256" key="7">
    <source>
        <dbReference type="ARBA" id="ARBA00022741"/>
    </source>
</evidence>
<dbReference type="InterPro" id="IPR018097">
    <property type="entry name" value="EGF_Ca-bd_CS"/>
</dbReference>
<keyword evidence="6 16" id="KW-0732">Signal</keyword>
<reference evidence="19" key="1">
    <citation type="journal article" date="2023" name="Nat. Commun.">
        <title>Diploid and tetraploid genomes of Acorus and the evolution of monocots.</title>
        <authorList>
            <person name="Ma L."/>
            <person name="Liu K.W."/>
            <person name="Li Z."/>
            <person name="Hsiao Y.Y."/>
            <person name="Qi Y."/>
            <person name="Fu T."/>
            <person name="Tang G.D."/>
            <person name="Zhang D."/>
            <person name="Sun W.H."/>
            <person name="Liu D.K."/>
            <person name="Li Y."/>
            <person name="Chen G.Z."/>
            <person name="Liu X.D."/>
            <person name="Liao X.Y."/>
            <person name="Jiang Y.T."/>
            <person name="Yu X."/>
            <person name="Hao Y."/>
            <person name="Huang J."/>
            <person name="Zhao X.W."/>
            <person name="Ke S."/>
            <person name="Chen Y.Y."/>
            <person name="Wu W.L."/>
            <person name="Hsu J.L."/>
            <person name="Lin Y.F."/>
            <person name="Huang M.D."/>
            <person name="Li C.Y."/>
            <person name="Huang L."/>
            <person name="Wang Z.W."/>
            <person name="Zhao X."/>
            <person name="Zhong W.Y."/>
            <person name="Peng D.H."/>
            <person name="Ahmad S."/>
            <person name="Lan S."/>
            <person name="Zhang J.S."/>
            <person name="Tsai W.C."/>
            <person name="Van de Peer Y."/>
            <person name="Liu Z.J."/>
        </authorList>
    </citation>
    <scope>NUCLEOTIDE SEQUENCE</scope>
    <source>
        <strain evidence="19">CP</strain>
    </source>
</reference>